<evidence type="ECO:0000313" key="1">
    <source>
        <dbReference type="EMBL" id="TWU15347.1"/>
    </source>
</evidence>
<dbReference type="OrthoDB" id="240996at2"/>
<proteinExistence type="predicted"/>
<dbReference type="RefSeq" id="WP_146407245.1">
    <property type="nucleotide sequence ID" value="NZ_SJPU01000002.1"/>
</dbReference>
<gene>
    <name evidence="1" type="ORF">Poly21_25420</name>
</gene>
<accession>A0A5C6BUM1</accession>
<evidence type="ECO:0000313" key="2">
    <source>
        <dbReference type="Proteomes" id="UP000319908"/>
    </source>
</evidence>
<dbReference type="Proteomes" id="UP000319908">
    <property type="component" value="Unassembled WGS sequence"/>
</dbReference>
<dbReference type="EMBL" id="SJPU01000002">
    <property type="protein sequence ID" value="TWU15347.1"/>
    <property type="molecule type" value="Genomic_DNA"/>
</dbReference>
<evidence type="ECO:0008006" key="3">
    <source>
        <dbReference type="Google" id="ProtNLM"/>
    </source>
</evidence>
<dbReference type="Gene3D" id="3.40.50.11440">
    <property type="match status" value="1"/>
</dbReference>
<keyword evidence="2" id="KW-1185">Reference proteome</keyword>
<dbReference type="AlphaFoldDB" id="A0A5C6BUM1"/>
<comment type="caution">
    <text evidence="1">The sequence shown here is derived from an EMBL/GenBank/DDBJ whole genome shotgun (WGS) entry which is preliminary data.</text>
</comment>
<sequence length="462" mass="49763">MSSPEPKISLPVVAAEDYRHAVAGEPWELCPIAITGPIQHRSSPRDDSFEATRRLAEISLQTPLDYPAIGDAILAGDHVALAVDPNVPRVAEVIAGVLDLLKSCEAGRVSIVLWAEASDTCYQSLTQRFQNVAPEDIESGSAPGGDALISVMRHCPRDRREMRYVAADADAEAIYLARDLVDADFTIPIVAARARDAADRADKAAVFPIFADASTMQRYQTTVSIADSERMAEEVSWLLGVQLLMMVSSDAAGSVARILTGTPEAIRAELDTLHADEQDGSGRNETCPQAEMVVAALDGDANVQTWSNVARAAVAASGHTEGDAAIVVWSQLRERPSPMWQQELSDRRNDADSDGIGCDDSHEETRDGIIEHDSSSASANDFADWSTDRAWARKLGQLIESNRVFLHSELEDSDVESLGLGIINSVDELHRLGQTCQAAGMLRAAQFQASSIARSEAATEEG</sequence>
<organism evidence="1 2">
    <name type="scientific">Allorhodopirellula heiligendammensis</name>
    <dbReference type="NCBI Taxonomy" id="2714739"/>
    <lineage>
        <taxon>Bacteria</taxon>
        <taxon>Pseudomonadati</taxon>
        <taxon>Planctomycetota</taxon>
        <taxon>Planctomycetia</taxon>
        <taxon>Pirellulales</taxon>
        <taxon>Pirellulaceae</taxon>
        <taxon>Allorhodopirellula</taxon>
    </lineage>
</organism>
<reference evidence="1 2" key="1">
    <citation type="journal article" date="2020" name="Antonie Van Leeuwenhoek">
        <title>Rhodopirellula heiligendammensis sp. nov., Rhodopirellula pilleata sp. nov., and Rhodopirellula solitaria sp. nov. isolated from natural or artificial marine surfaces in Northern Germany and California, USA, and emended description of the genus Rhodopirellula.</title>
        <authorList>
            <person name="Kallscheuer N."/>
            <person name="Wiegand S."/>
            <person name="Jogler M."/>
            <person name="Boedeker C."/>
            <person name="Peeters S.H."/>
            <person name="Rast P."/>
            <person name="Heuer A."/>
            <person name="Jetten M.S.M."/>
            <person name="Rohde M."/>
            <person name="Jogler C."/>
        </authorList>
    </citation>
    <scope>NUCLEOTIDE SEQUENCE [LARGE SCALE GENOMIC DNA]</scope>
    <source>
        <strain evidence="1 2">Poly21</strain>
    </source>
</reference>
<protein>
    <recommendedName>
        <fullName evidence="3">LarA-like N-terminal domain-containing protein</fullName>
    </recommendedName>
</protein>
<name>A0A5C6BUM1_9BACT</name>